<dbReference type="InterPro" id="IPR007185">
    <property type="entry name" value="DNA_pol_a/d/e_bsu"/>
</dbReference>
<proteinExistence type="inferred from homology"/>
<keyword evidence="4 6" id="KW-0238">DNA-binding</keyword>
<dbReference type="EnsemblMetazoa" id="AALB008323-RA">
    <property type="protein sequence ID" value="AALB008323-PA"/>
    <property type="gene ID" value="AALB008323"/>
</dbReference>
<evidence type="ECO:0000256" key="1">
    <source>
        <dbReference type="ARBA" id="ARBA00004123"/>
    </source>
</evidence>
<dbReference type="RefSeq" id="XP_035774349.1">
    <property type="nucleotide sequence ID" value="XM_035918456.1"/>
</dbReference>
<evidence type="ECO:0000259" key="8">
    <source>
        <dbReference type="Pfam" id="PF12213"/>
    </source>
</evidence>
<dbReference type="GeneID" id="118457142"/>
<dbReference type="PANTHER" id="PTHR12708:SF0">
    <property type="entry name" value="DNA POLYMERASE EPSILON SUBUNIT 2"/>
    <property type="match status" value="1"/>
</dbReference>
<feature type="domain" description="DNA polymerase epsilon subunit B N-terminal" evidence="8">
    <location>
        <begin position="5"/>
        <end position="74"/>
    </location>
</feature>
<dbReference type="VEuPathDB" id="VectorBase:AALB008323"/>
<evidence type="ECO:0000259" key="7">
    <source>
        <dbReference type="Pfam" id="PF04042"/>
    </source>
</evidence>
<dbReference type="PANTHER" id="PTHR12708">
    <property type="entry name" value="DNA POLYMERASE EPSILON SUBUNIT B"/>
    <property type="match status" value="1"/>
</dbReference>
<dbReference type="Pfam" id="PF12213">
    <property type="entry name" value="Dpoe2NT"/>
    <property type="match status" value="1"/>
</dbReference>
<evidence type="ECO:0000313" key="10">
    <source>
        <dbReference type="Proteomes" id="UP000069272"/>
    </source>
</evidence>
<dbReference type="GO" id="GO:0042276">
    <property type="term" value="P:error-prone translesion synthesis"/>
    <property type="evidence" value="ECO:0007669"/>
    <property type="project" value="TreeGrafter"/>
</dbReference>
<dbReference type="Gene3D" id="1.10.8.60">
    <property type="match status" value="1"/>
</dbReference>
<evidence type="ECO:0000256" key="3">
    <source>
        <dbReference type="ARBA" id="ARBA00022705"/>
    </source>
</evidence>
<dbReference type="OrthoDB" id="10254730at2759"/>
<reference evidence="9" key="2">
    <citation type="submission" date="2022-08" db="UniProtKB">
        <authorList>
            <consortium name="EnsemblMetazoa"/>
        </authorList>
    </citation>
    <scope>IDENTIFICATION</scope>
    <source>
        <strain evidence="9">STECLA/ALBI9_A</strain>
    </source>
</reference>
<dbReference type="GO" id="GO:0003677">
    <property type="term" value="F:DNA binding"/>
    <property type="evidence" value="ECO:0007669"/>
    <property type="project" value="UniProtKB-UniRule"/>
</dbReference>
<dbReference type="STRING" id="7167.A0A182FP60"/>
<keyword evidence="10" id="KW-1185">Reference proteome</keyword>
<comment type="subcellular location">
    <subcellularLocation>
        <location evidence="1 6">Nucleus</location>
    </subcellularLocation>
</comment>
<dbReference type="GO" id="GO:0006261">
    <property type="term" value="P:DNA-templated DNA replication"/>
    <property type="evidence" value="ECO:0007669"/>
    <property type="project" value="InterPro"/>
</dbReference>
<dbReference type="Proteomes" id="UP000069272">
    <property type="component" value="Chromosome 2R"/>
</dbReference>
<evidence type="ECO:0000313" key="9">
    <source>
        <dbReference type="EnsemblMetazoa" id="AALB008323-PA"/>
    </source>
</evidence>
<comment type="function">
    <text evidence="6">Participates in DNA repair and in chromosomal DNA replication.</text>
</comment>
<organism evidence="9 10">
    <name type="scientific">Anopheles albimanus</name>
    <name type="common">New world malaria mosquito</name>
    <dbReference type="NCBI Taxonomy" id="7167"/>
    <lineage>
        <taxon>Eukaryota</taxon>
        <taxon>Metazoa</taxon>
        <taxon>Ecdysozoa</taxon>
        <taxon>Arthropoda</taxon>
        <taxon>Hexapoda</taxon>
        <taxon>Insecta</taxon>
        <taxon>Pterygota</taxon>
        <taxon>Neoptera</taxon>
        <taxon>Endopterygota</taxon>
        <taxon>Diptera</taxon>
        <taxon>Nematocera</taxon>
        <taxon>Culicoidea</taxon>
        <taxon>Culicidae</taxon>
        <taxon>Anophelinae</taxon>
        <taxon>Anopheles</taxon>
    </lineage>
</organism>
<protein>
    <recommendedName>
        <fullName evidence="6">DNA polymerase epsilon subunit</fullName>
    </recommendedName>
    <alternativeName>
        <fullName evidence="6">DNA polymerase II subunit 2</fullName>
    </alternativeName>
</protein>
<name>A0A182FP60_ANOAL</name>
<evidence type="ECO:0000256" key="4">
    <source>
        <dbReference type="ARBA" id="ARBA00023125"/>
    </source>
</evidence>
<dbReference type="PIRSF" id="PIRSF000799">
    <property type="entry name" value="DNA_pol_eps_2"/>
    <property type="match status" value="1"/>
</dbReference>
<dbReference type="GO" id="GO:0008622">
    <property type="term" value="C:epsilon DNA polymerase complex"/>
    <property type="evidence" value="ECO:0007669"/>
    <property type="project" value="UniProtKB-UniRule"/>
</dbReference>
<accession>A0A182FP60</accession>
<dbReference type="InterPro" id="IPR016266">
    <property type="entry name" value="POLE2"/>
</dbReference>
<dbReference type="InterPro" id="IPR024639">
    <property type="entry name" value="DNA_pol_e_bsu_N"/>
</dbReference>
<keyword evidence="3 6" id="KW-0235">DNA replication</keyword>
<reference evidence="9 10" key="1">
    <citation type="journal article" date="2017" name="G3 (Bethesda)">
        <title>The Physical Genome Mapping of Anopheles albimanus Corrected Scaffold Misassemblies and Identified Interarm Rearrangements in Genus Anopheles.</title>
        <authorList>
            <person name="Artemov G.N."/>
            <person name="Peery A.N."/>
            <person name="Jiang X."/>
            <person name="Tu Z."/>
            <person name="Stegniy V.N."/>
            <person name="Sharakhova M.V."/>
            <person name="Sharakhov I.V."/>
        </authorList>
    </citation>
    <scope>NUCLEOTIDE SEQUENCE [LARGE SCALE GENOMIC DNA]</scope>
    <source>
        <strain evidence="9 10">ALBI9_A</strain>
    </source>
</reference>
<dbReference type="Gene3D" id="3.60.21.50">
    <property type="match status" value="1"/>
</dbReference>
<evidence type="ECO:0000256" key="2">
    <source>
        <dbReference type="ARBA" id="ARBA00009560"/>
    </source>
</evidence>
<comment type="similarity">
    <text evidence="2 6">Belongs to the DNA polymerase epsilon subunit B family.</text>
</comment>
<feature type="domain" description="DNA polymerase alpha/delta/epsilon subunit B" evidence="7">
    <location>
        <begin position="287"/>
        <end position="483"/>
    </location>
</feature>
<keyword evidence="5 6" id="KW-0539">Nucleus</keyword>
<dbReference type="Pfam" id="PF04042">
    <property type="entry name" value="DNA_pol_E_B"/>
    <property type="match status" value="1"/>
</dbReference>
<dbReference type="AlphaFoldDB" id="A0A182FP60"/>
<evidence type="ECO:0000256" key="5">
    <source>
        <dbReference type="ARBA" id="ARBA00023242"/>
    </source>
</evidence>
<sequence length="524" mass="58410">MNEITRLKSQISSRFSIGGFQIRSDANIFLAQQIQPLSEAERKTWITNVANHVQNQNLAQPIVERKHIELAIKEASNSGLDDAESVFQVISAFDVPSFVYMEEKKKFVLAPSGTKHQLMAPPDAKSNYLRERYLVLWQKTHRHEMFSQRSTPGSVSGTAKSKLTLRKVENLLSTSQMNDVVLLGLLTQLTEGRFYLEDLTGSVPIDLSTAAFSAGLLCEGCFVLAYGKFRDGTLKIEEIGFPPPELAVSSRAFFGSVNGWGGPSKTLLKHSRNLAELEKANPDHSLIFVSDCWLDSVEVMEKLKQLLKGYDDFPPVAIVLMGPFGKQQDNVYGLKSRFQMLGEMLSSCEKLKAQTDLVLVPSCDDPAAANILPRPPIPNAIAGELVKRYPRTILATNPCRLQYCTQQIVVCRADLVTKLCRNTIHFPRQGHLEEHFARTLISQGTLAPLHPIAFPTHWSYDAALSLYPLPDVVVIGDPCQAFQTTEQECTVMNVGSFPKSKFTFKVYYPSNRAVEDSQIPDEVD</sequence>
<dbReference type="KEGG" id="aali:118457142"/>
<evidence type="ECO:0000256" key="6">
    <source>
        <dbReference type="PIRNR" id="PIRNR000799"/>
    </source>
</evidence>
<dbReference type="VEuPathDB" id="VectorBase:AALB20_034680"/>
<dbReference type="CTD" id="136029154"/>